<reference evidence="6 7" key="1">
    <citation type="journal article" date="2012" name="J. Bacteriol.">
        <title>Draft genome sequence of the nitrophenol-degrading actinomycete Rhodococcus imtechensis RKJ300.</title>
        <authorList>
            <person name="Vikram S."/>
            <person name="Kumar S."/>
            <person name="Subramanian S."/>
            <person name="Raghava G.P."/>
        </authorList>
    </citation>
    <scope>NUCLEOTIDE SEQUENCE [LARGE SCALE GENOMIC DNA]</scope>
    <source>
        <strain evidence="6 7">RKJ300</strain>
    </source>
</reference>
<dbReference type="Proteomes" id="UP000006447">
    <property type="component" value="Unassembled WGS sequence"/>
</dbReference>
<organism evidence="6 7">
    <name type="scientific">Rhodococcus opacus RKJ300 = JCM 13270</name>
    <dbReference type="NCBI Taxonomy" id="1165867"/>
    <lineage>
        <taxon>Bacteria</taxon>
        <taxon>Bacillati</taxon>
        <taxon>Actinomycetota</taxon>
        <taxon>Actinomycetes</taxon>
        <taxon>Mycobacteriales</taxon>
        <taxon>Nocardiaceae</taxon>
        <taxon>Rhodococcus</taxon>
    </lineage>
</organism>
<evidence type="ECO:0000313" key="6">
    <source>
        <dbReference type="EMBL" id="EID75084.1"/>
    </source>
</evidence>
<keyword evidence="2 4" id="KW-0238">DNA-binding</keyword>
<keyword evidence="3" id="KW-0804">Transcription</keyword>
<gene>
    <name evidence="6" type="ORF">W59_28445</name>
</gene>
<dbReference type="EMBL" id="AJJH01000160">
    <property type="protein sequence ID" value="EID75084.1"/>
    <property type="molecule type" value="Genomic_DNA"/>
</dbReference>
<dbReference type="InterPro" id="IPR009057">
    <property type="entry name" value="Homeodomain-like_sf"/>
</dbReference>
<dbReference type="GO" id="GO:0000976">
    <property type="term" value="F:transcription cis-regulatory region binding"/>
    <property type="evidence" value="ECO:0007669"/>
    <property type="project" value="TreeGrafter"/>
</dbReference>
<dbReference type="GO" id="GO:0003700">
    <property type="term" value="F:DNA-binding transcription factor activity"/>
    <property type="evidence" value="ECO:0007669"/>
    <property type="project" value="TreeGrafter"/>
</dbReference>
<evidence type="ECO:0000313" key="7">
    <source>
        <dbReference type="Proteomes" id="UP000006447"/>
    </source>
</evidence>
<dbReference type="PANTHER" id="PTHR30055:SF234">
    <property type="entry name" value="HTH-TYPE TRANSCRIPTIONAL REGULATOR BETI"/>
    <property type="match status" value="1"/>
</dbReference>
<evidence type="ECO:0000256" key="1">
    <source>
        <dbReference type="ARBA" id="ARBA00023015"/>
    </source>
</evidence>
<keyword evidence="1" id="KW-0805">Transcription regulation</keyword>
<dbReference type="Gene3D" id="1.10.357.10">
    <property type="entry name" value="Tetracycline Repressor, domain 2"/>
    <property type="match status" value="1"/>
</dbReference>
<feature type="DNA-binding region" description="H-T-H motif" evidence="4">
    <location>
        <begin position="44"/>
        <end position="63"/>
    </location>
</feature>
<protein>
    <submittedName>
        <fullName evidence="6">TetR family transcriptional regulator</fullName>
    </submittedName>
</protein>
<dbReference type="InterPro" id="IPR050109">
    <property type="entry name" value="HTH-type_TetR-like_transc_reg"/>
</dbReference>
<evidence type="ECO:0000256" key="3">
    <source>
        <dbReference type="ARBA" id="ARBA00023163"/>
    </source>
</evidence>
<comment type="caution">
    <text evidence="6">The sequence shown here is derived from an EMBL/GenBank/DDBJ whole genome shotgun (WGS) entry which is preliminary data.</text>
</comment>
<evidence type="ECO:0000256" key="4">
    <source>
        <dbReference type="PROSITE-ProRule" id="PRU00335"/>
    </source>
</evidence>
<dbReference type="SUPFAM" id="SSF46689">
    <property type="entry name" value="Homeodomain-like"/>
    <property type="match status" value="1"/>
</dbReference>
<evidence type="ECO:0000256" key="2">
    <source>
        <dbReference type="ARBA" id="ARBA00023125"/>
    </source>
</evidence>
<dbReference type="PATRIC" id="fig|1165867.3.peg.5817"/>
<dbReference type="PANTHER" id="PTHR30055">
    <property type="entry name" value="HTH-TYPE TRANSCRIPTIONAL REGULATOR RUTR"/>
    <property type="match status" value="1"/>
</dbReference>
<proteinExistence type="predicted"/>
<evidence type="ECO:0000259" key="5">
    <source>
        <dbReference type="PROSITE" id="PS50977"/>
    </source>
</evidence>
<name>I0WFB8_RHOOP</name>
<accession>I0WFB8</accession>
<dbReference type="PROSITE" id="PS50977">
    <property type="entry name" value="HTH_TETR_2"/>
    <property type="match status" value="1"/>
</dbReference>
<feature type="domain" description="HTH tetR-type" evidence="5">
    <location>
        <begin position="21"/>
        <end position="81"/>
    </location>
</feature>
<sequence length="205" mass="22823">MDMKVGSPRPYRMTARAQSAAQTTERIMGATLELYREYWLDEITLERVAGRAGVSIKTVQRKFGNRDGLLTATLRWIGREVTAQRFPVAAGDVDAAVENLMTHYEQWGPLGLRHVLQAQRSPLIASIVARAQGLHHRWVEQVFAPYLDPLPAADRDLLFAQLAAGTDVLVWHVFRNDLGMSAERTGQALLGMLRALLPDAPPEPT</sequence>
<dbReference type="AlphaFoldDB" id="I0WFB8"/>
<dbReference type="InterPro" id="IPR001647">
    <property type="entry name" value="HTH_TetR"/>
</dbReference>